<evidence type="ECO:0000256" key="7">
    <source>
        <dbReference type="ARBA" id="ARBA00022777"/>
    </source>
</evidence>
<comment type="catalytic activity">
    <reaction evidence="10">
        <text>L-threonyl-[protein] + ATP = O-phospho-L-threonyl-[protein] + ADP + H(+)</text>
        <dbReference type="Rhea" id="RHEA:46608"/>
        <dbReference type="Rhea" id="RHEA-COMP:11060"/>
        <dbReference type="Rhea" id="RHEA-COMP:11605"/>
        <dbReference type="ChEBI" id="CHEBI:15378"/>
        <dbReference type="ChEBI" id="CHEBI:30013"/>
        <dbReference type="ChEBI" id="CHEBI:30616"/>
        <dbReference type="ChEBI" id="CHEBI:61977"/>
        <dbReference type="ChEBI" id="CHEBI:456216"/>
        <dbReference type="EC" id="2.7.11.1"/>
    </reaction>
</comment>
<feature type="region of interest" description="Disordered" evidence="12">
    <location>
        <begin position="152"/>
        <end position="233"/>
    </location>
</feature>
<feature type="compositionally biased region" description="Low complexity" evidence="12">
    <location>
        <begin position="159"/>
        <end position="170"/>
    </location>
</feature>
<reference evidence="14" key="1">
    <citation type="submission" date="2016-09" db="EMBL/GenBank/DDBJ databases">
        <authorList>
            <consortium name="Pathogen Informatics"/>
            <person name="Sun Q."/>
            <person name="Inoue M."/>
        </authorList>
    </citation>
    <scope>NUCLEOTIDE SEQUENCE</scope>
</reference>
<evidence type="ECO:0000259" key="13">
    <source>
        <dbReference type="SMART" id="SM00090"/>
    </source>
</evidence>
<dbReference type="PANTHER" id="PTHR45723">
    <property type="entry name" value="SERINE/THREONINE-PROTEIN KINASE RIO1"/>
    <property type="match status" value="1"/>
</dbReference>
<feature type="region of interest" description="Disordered" evidence="12">
    <location>
        <begin position="828"/>
        <end position="872"/>
    </location>
</feature>
<comment type="similarity">
    <text evidence="1">Belongs to the protein kinase superfamily. RIO-type Ser/Thr kinase family.</text>
</comment>
<keyword evidence="5" id="KW-0479">Metal-binding</keyword>
<evidence type="ECO:0000256" key="9">
    <source>
        <dbReference type="ARBA" id="ARBA00022842"/>
    </source>
</evidence>
<dbReference type="EMBL" id="LT969435">
    <property type="protein sequence ID" value="SOV16483.1"/>
    <property type="molecule type" value="Genomic_DNA"/>
</dbReference>
<evidence type="ECO:0000256" key="10">
    <source>
        <dbReference type="ARBA" id="ARBA00047899"/>
    </source>
</evidence>
<feature type="compositionally biased region" description="Basic and acidic residues" evidence="12">
    <location>
        <begin position="174"/>
        <end position="190"/>
    </location>
</feature>
<feature type="compositionally biased region" description="Basic and acidic residues" evidence="12">
    <location>
        <begin position="724"/>
        <end position="741"/>
    </location>
</feature>
<name>A0ABY1URN5_9APIC</name>
<dbReference type="InterPro" id="IPR000687">
    <property type="entry name" value="RIO_kinase"/>
</dbReference>
<dbReference type="InterPro" id="IPR018934">
    <property type="entry name" value="RIO_dom"/>
</dbReference>
<dbReference type="Gene3D" id="3.30.200.20">
    <property type="entry name" value="Phosphorylase Kinase, domain 1"/>
    <property type="match status" value="1"/>
</dbReference>
<feature type="compositionally biased region" description="Basic residues" evidence="12">
    <location>
        <begin position="892"/>
        <end position="916"/>
    </location>
</feature>
<evidence type="ECO:0000256" key="5">
    <source>
        <dbReference type="ARBA" id="ARBA00022723"/>
    </source>
</evidence>
<feature type="region of interest" description="Disordered" evidence="12">
    <location>
        <begin position="722"/>
        <end position="741"/>
    </location>
</feature>
<feature type="compositionally biased region" description="Acidic residues" evidence="12">
    <location>
        <begin position="191"/>
        <end position="219"/>
    </location>
</feature>
<evidence type="ECO:0000313" key="14">
    <source>
        <dbReference type="EMBL" id="SOV16483.1"/>
    </source>
</evidence>
<evidence type="ECO:0000256" key="3">
    <source>
        <dbReference type="ARBA" id="ARBA00022527"/>
    </source>
</evidence>
<dbReference type="Pfam" id="PF01163">
    <property type="entry name" value="RIO1"/>
    <property type="match status" value="1"/>
</dbReference>
<feature type="region of interest" description="Disordered" evidence="12">
    <location>
        <begin position="885"/>
        <end position="916"/>
    </location>
</feature>
<feature type="compositionally biased region" description="Acidic residues" evidence="12">
    <location>
        <begin position="839"/>
        <end position="866"/>
    </location>
</feature>
<evidence type="ECO:0000256" key="8">
    <source>
        <dbReference type="ARBA" id="ARBA00022840"/>
    </source>
</evidence>
<keyword evidence="3 14" id="KW-0723">Serine/threonine-protein kinase</keyword>
<keyword evidence="6" id="KW-0547">Nucleotide-binding</keyword>
<keyword evidence="4" id="KW-0808">Transferase</keyword>
<evidence type="ECO:0000256" key="1">
    <source>
        <dbReference type="ARBA" id="ARBA00009196"/>
    </source>
</evidence>
<dbReference type="InterPro" id="IPR011009">
    <property type="entry name" value="Kinase-like_dom_sf"/>
</dbReference>
<keyword evidence="15" id="KW-1185">Reference proteome</keyword>
<dbReference type="SUPFAM" id="SSF56112">
    <property type="entry name" value="Protein kinase-like (PK-like)"/>
    <property type="match status" value="1"/>
</dbReference>
<keyword evidence="8" id="KW-0067">ATP-binding</keyword>
<proteinExistence type="inferred from homology"/>
<protein>
    <recommendedName>
        <fullName evidence="2">non-specific serine/threonine protein kinase</fullName>
        <ecNumber evidence="2">2.7.11.1</ecNumber>
    </recommendedName>
</protein>
<feature type="domain" description="RIO kinase" evidence="13">
    <location>
        <begin position="37"/>
        <end position="477"/>
    </location>
</feature>
<keyword evidence="9" id="KW-0460">Magnesium</keyword>
<evidence type="ECO:0000256" key="2">
    <source>
        <dbReference type="ARBA" id="ARBA00012513"/>
    </source>
</evidence>
<evidence type="ECO:0000256" key="12">
    <source>
        <dbReference type="SAM" id="MobiDB-lite"/>
    </source>
</evidence>
<accession>A0ABY1URN5</accession>
<dbReference type="Gene3D" id="1.10.510.10">
    <property type="entry name" value="Transferase(Phosphotransferase) domain 1"/>
    <property type="match status" value="1"/>
</dbReference>
<evidence type="ECO:0000256" key="6">
    <source>
        <dbReference type="ARBA" id="ARBA00022741"/>
    </source>
</evidence>
<dbReference type="Proteomes" id="UP000831156">
    <property type="component" value="Chromosome 12"/>
</dbReference>
<organism evidence="14 15">
    <name type="scientific">Plasmodium gaboni</name>
    <dbReference type="NCBI Taxonomy" id="647221"/>
    <lineage>
        <taxon>Eukaryota</taxon>
        <taxon>Sar</taxon>
        <taxon>Alveolata</taxon>
        <taxon>Apicomplexa</taxon>
        <taxon>Aconoidasida</taxon>
        <taxon>Haemosporida</taxon>
        <taxon>Plasmodiidae</taxon>
        <taxon>Plasmodium</taxon>
        <taxon>Plasmodium (Laverania)</taxon>
    </lineage>
</organism>
<evidence type="ECO:0000256" key="11">
    <source>
        <dbReference type="ARBA" id="ARBA00048679"/>
    </source>
</evidence>
<dbReference type="InterPro" id="IPR051272">
    <property type="entry name" value="RIO-type_Ser/Thr_kinase"/>
</dbReference>
<evidence type="ECO:0000256" key="4">
    <source>
        <dbReference type="ARBA" id="ARBA00022679"/>
    </source>
</evidence>
<dbReference type="PROSITE" id="PS01245">
    <property type="entry name" value="RIO1"/>
    <property type="match status" value="1"/>
</dbReference>
<sequence length="916" mass="107804">MEQYEKYEERKILSNDVQTSIIEGEKLTNKFRNRGLTRDKRATISSVLDNRTLIILRKLKENIYNDIYGVISAGKEAYVFNSLKYIKDEELISLKDIFIKHLKKIYKENVNVNNNINGNIIYNQMKNIHDQCNDVHNDMCQDFESDINDYEQSEDTHSYNNGEYNNGLYNKNKKKDEIGGDKDGGDKDGVDTDGCDANGDDDNENDDNEDDDNENDDIYNDSYNNNDDEKENGCKKEDTLLEEKKECNNTYNQTFDIIKEMNDIWLYDHNNKKKRISHIINILDERKEKKGIALATKVYNTSILVFKKRSQYIEGEFRFRNAYTKNTNPRKMVKQWAEKEFRNLRRILICGLRCPYPLVLRSNVIVMSMIGYIDNACPKMKDLNFDILKWKELYIECICILRLLFFNCKLVHADFSEYNLLYFYNHIYIIDVSQSMEHDHPYSLEFLKRDCLNITNFFKKKIGTILQQTQQTNLYMQSNEENMENKLHVDINGVQKNNTTGHVEGNNITSYGVTSYSDPCDIIPCDIIPCDIIPCDIIPCDIVPCDDKTKNTCPPNDLSKLFNLPDSQFYECVGILPLKVLFDFIVSSSLPDDIVYFLENDKKKISLNPYEIIYLQIFSLIKNTTPIAKLNLKKIQKNRIYFEKLKRATCYYVTKFINEKKKKLEKYSKKNSQKYAHRDEVEEQVFLSSWIPSYLNEIKDIRTIEKDLKLLKKGKSIVNNFLSKHSDDKNKKDQQKKEKKEIYKKNEVHIDSPILCEEVNQMDVNKINDTLYIPNENIFEENIKQYDDEYKETHQEEIIIEQDKKEVNEIVSNSNTLLNIIQTNPCDDISKSKNSDTSIIDDESDSCEQSEDEENNSNVNEEEEEEVKFKGIIPDGITRKEWSKLVKEQNREKRKHKIPKYQKKKKKKKAHIKKKK</sequence>
<dbReference type="GO" id="GO:0004674">
    <property type="term" value="F:protein serine/threonine kinase activity"/>
    <property type="evidence" value="ECO:0007669"/>
    <property type="project" value="UniProtKB-KW"/>
</dbReference>
<dbReference type="SMART" id="SM00090">
    <property type="entry name" value="RIO"/>
    <property type="match status" value="1"/>
</dbReference>
<keyword evidence="7 14" id="KW-0418">Kinase</keyword>
<evidence type="ECO:0000313" key="15">
    <source>
        <dbReference type="Proteomes" id="UP000831156"/>
    </source>
</evidence>
<comment type="catalytic activity">
    <reaction evidence="11">
        <text>L-seryl-[protein] + ATP = O-phospho-L-seryl-[protein] + ADP + H(+)</text>
        <dbReference type="Rhea" id="RHEA:17989"/>
        <dbReference type="Rhea" id="RHEA-COMP:9863"/>
        <dbReference type="Rhea" id="RHEA-COMP:11604"/>
        <dbReference type="ChEBI" id="CHEBI:15378"/>
        <dbReference type="ChEBI" id="CHEBI:29999"/>
        <dbReference type="ChEBI" id="CHEBI:30616"/>
        <dbReference type="ChEBI" id="CHEBI:83421"/>
        <dbReference type="ChEBI" id="CHEBI:456216"/>
        <dbReference type="EC" id="2.7.11.1"/>
    </reaction>
</comment>
<dbReference type="InterPro" id="IPR018935">
    <property type="entry name" value="RIO_kinase_CS"/>
</dbReference>
<gene>
    <name evidence="14" type="ORF">PGABG01_1229700</name>
</gene>
<dbReference type="EC" id="2.7.11.1" evidence="2"/>